<name>A0A5B7IDY1_PORTR</name>
<evidence type="ECO:0000256" key="1">
    <source>
        <dbReference type="SAM" id="MobiDB-lite"/>
    </source>
</evidence>
<dbReference type="Proteomes" id="UP000324222">
    <property type="component" value="Unassembled WGS sequence"/>
</dbReference>
<protein>
    <submittedName>
        <fullName evidence="2">Uncharacterized protein</fullName>
    </submittedName>
</protein>
<comment type="caution">
    <text evidence="2">The sequence shown here is derived from an EMBL/GenBank/DDBJ whole genome shotgun (WGS) entry which is preliminary data.</text>
</comment>
<organism evidence="2 3">
    <name type="scientific">Portunus trituberculatus</name>
    <name type="common">Swimming crab</name>
    <name type="synonym">Neptunus trituberculatus</name>
    <dbReference type="NCBI Taxonomy" id="210409"/>
    <lineage>
        <taxon>Eukaryota</taxon>
        <taxon>Metazoa</taxon>
        <taxon>Ecdysozoa</taxon>
        <taxon>Arthropoda</taxon>
        <taxon>Crustacea</taxon>
        <taxon>Multicrustacea</taxon>
        <taxon>Malacostraca</taxon>
        <taxon>Eumalacostraca</taxon>
        <taxon>Eucarida</taxon>
        <taxon>Decapoda</taxon>
        <taxon>Pleocyemata</taxon>
        <taxon>Brachyura</taxon>
        <taxon>Eubrachyura</taxon>
        <taxon>Portunoidea</taxon>
        <taxon>Portunidae</taxon>
        <taxon>Portuninae</taxon>
        <taxon>Portunus</taxon>
    </lineage>
</organism>
<dbReference type="EMBL" id="VSRR010053236">
    <property type="protein sequence ID" value="MPC80166.1"/>
    <property type="molecule type" value="Genomic_DNA"/>
</dbReference>
<dbReference type="AlphaFoldDB" id="A0A5B7IDY1"/>
<reference evidence="2 3" key="1">
    <citation type="submission" date="2019-05" db="EMBL/GenBank/DDBJ databases">
        <title>Another draft genome of Portunus trituberculatus and its Hox gene families provides insights of decapod evolution.</title>
        <authorList>
            <person name="Jeong J.-H."/>
            <person name="Song I."/>
            <person name="Kim S."/>
            <person name="Choi T."/>
            <person name="Kim D."/>
            <person name="Ryu S."/>
            <person name="Kim W."/>
        </authorList>
    </citation>
    <scope>NUCLEOTIDE SEQUENCE [LARGE SCALE GENOMIC DNA]</scope>
    <source>
        <tissue evidence="2">Muscle</tissue>
    </source>
</reference>
<gene>
    <name evidence="2" type="ORF">E2C01_074735</name>
</gene>
<keyword evidence="3" id="KW-1185">Reference proteome</keyword>
<sequence length="41" mass="4307">MAEIPYRCAPDPPPHTPTRAAIPRAPQEVGPALNAASAAWN</sequence>
<proteinExistence type="predicted"/>
<accession>A0A5B7IDY1</accession>
<evidence type="ECO:0000313" key="3">
    <source>
        <dbReference type="Proteomes" id="UP000324222"/>
    </source>
</evidence>
<feature type="region of interest" description="Disordered" evidence="1">
    <location>
        <begin position="1"/>
        <end position="41"/>
    </location>
</feature>
<evidence type="ECO:0000313" key="2">
    <source>
        <dbReference type="EMBL" id="MPC80166.1"/>
    </source>
</evidence>